<evidence type="ECO:0000313" key="3">
    <source>
        <dbReference type="Proteomes" id="UP000801492"/>
    </source>
</evidence>
<dbReference type="SUPFAM" id="SSF88697">
    <property type="entry name" value="PUA domain-like"/>
    <property type="match status" value="1"/>
</dbReference>
<reference evidence="2" key="1">
    <citation type="submission" date="2019-08" db="EMBL/GenBank/DDBJ databases">
        <title>The genome of the North American firefly Photinus pyralis.</title>
        <authorList>
            <consortium name="Photinus pyralis genome working group"/>
            <person name="Fallon T.R."/>
            <person name="Sander Lower S.E."/>
            <person name="Weng J.-K."/>
        </authorList>
    </citation>
    <scope>NUCLEOTIDE SEQUENCE</scope>
    <source>
        <strain evidence="2">TRF0915ILg1</strain>
        <tissue evidence="2">Whole body</tissue>
    </source>
</reference>
<dbReference type="InterPro" id="IPR036974">
    <property type="entry name" value="PUA_sf"/>
</dbReference>
<dbReference type="Pfam" id="PF03657">
    <property type="entry name" value="UPF0113"/>
    <property type="match status" value="1"/>
</dbReference>
<organism evidence="2 3">
    <name type="scientific">Ignelater luminosus</name>
    <name type="common">Cucubano</name>
    <name type="synonym">Pyrophorus luminosus</name>
    <dbReference type="NCBI Taxonomy" id="2038154"/>
    <lineage>
        <taxon>Eukaryota</taxon>
        <taxon>Metazoa</taxon>
        <taxon>Ecdysozoa</taxon>
        <taxon>Arthropoda</taxon>
        <taxon>Hexapoda</taxon>
        <taxon>Insecta</taxon>
        <taxon>Pterygota</taxon>
        <taxon>Neoptera</taxon>
        <taxon>Endopterygota</taxon>
        <taxon>Coleoptera</taxon>
        <taxon>Polyphaga</taxon>
        <taxon>Elateriformia</taxon>
        <taxon>Elateroidea</taxon>
        <taxon>Elateridae</taxon>
        <taxon>Agrypninae</taxon>
        <taxon>Pyrophorini</taxon>
        <taxon>Ignelater</taxon>
    </lineage>
</organism>
<sequence length="103" mass="11478">MSLGTCFETFTKFNKFILHITALNYLAPYAQCKIWVKPSSEQQFLYSPNITKARLGRISETTEKSRGVVVYSMADVPLGFGVAALSTAQCKHANQQAVVCFHQ</sequence>
<accession>A0A8K0GCC6</accession>
<feature type="domain" description="UPF0113" evidence="1">
    <location>
        <begin position="33"/>
        <end position="96"/>
    </location>
</feature>
<evidence type="ECO:0000313" key="2">
    <source>
        <dbReference type="EMBL" id="KAF2899505.1"/>
    </source>
</evidence>
<dbReference type="Proteomes" id="UP000801492">
    <property type="component" value="Unassembled WGS sequence"/>
</dbReference>
<protein>
    <recommendedName>
        <fullName evidence="1">UPF0113 domain-containing protein</fullName>
    </recommendedName>
</protein>
<dbReference type="GO" id="GO:0003723">
    <property type="term" value="F:RNA binding"/>
    <property type="evidence" value="ECO:0007669"/>
    <property type="project" value="InterPro"/>
</dbReference>
<dbReference type="EMBL" id="VTPC01002776">
    <property type="protein sequence ID" value="KAF2899505.1"/>
    <property type="molecule type" value="Genomic_DNA"/>
</dbReference>
<keyword evidence="3" id="KW-1185">Reference proteome</keyword>
<dbReference type="OrthoDB" id="27490at2759"/>
<name>A0A8K0GCC6_IGNLU</name>
<dbReference type="InterPro" id="IPR005155">
    <property type="entry name" value="UPF0113_PUA"/>
</dbReference>
<dbReference type="CDD" id="cd21151">
    <property type="entry name" value="PUA_Nip7-like"/>
    <property type="match status" value="1"/>
</dbReference>
<comment type="caution">
    <text evidence="2">The sequence shown here is derived from an EMBL/GenBank/DDBJ whole genome shotgun (WGS) entry which is preliminary data.</text>
</comment>
<proteinExistence type="predicted"/>
<feature type="non-terminal residue" evidence="2">
    <location>
        <position position="103"/>
    </location>
</feature>
<dbReference type="InterPro" id="IPR015947">
    <property type="entry name" value="PUA-like_sf"/>
</dbReference>
<dbReference type="AlphaFoldDB" id="A0A8K0GCC6"/>
<evidence type="ECO:0000259" key="1">
    <source>
        <dbReference type="Pfam" id="PF03657"/>
    </source>
</evidence>
<dbReference type="SUPFAM" id="SSF88802">
    <property type="entry name" value="Pre-PUA domain"/>
    <property type="match status" value="1"/>
</dbReference>
<dbReference type="Gene3D" id="3.10.450.220">
    <property type="match status" value="1"/>
</dbReference>
<dbReference type="Gene3D" id="2.30.130.10">
    <property type="entry name" value="PUA domain"/>
    <property type="match status" value="1"/>
</dbReference>
<gene>
    <name evidence="2" type="ORF">ILUMI_06663</name>
</gene>